<feature type="compositionally biased region" description="Basic and acidic residues" evidence="1">
    <location>
        <begin position="102"/>
        <end position="121"/>
    </location>
</feature>
<evidence type="ECO:0000313" key="3">
    <source>
        <dbReference type="EMBL" id="KAF5441898.1"/>
    </source>
</evidence>
<feature type="region of interest" description="Disordered" evidence="1">
    <location>
        <begin position="54"/>
        <end position="121"/>
    </location>
</feature>
<proteinExistence type="predicted"/>
<sequence>MSVHMTSMTRPYGVVNQGRPLTTDQLWASLKKYDADNDYGLNKKELNDALQSLVDKPGRLPDKGGRPPSRPPNRGGRPLGRGGRQPDERPHALHPANADGDGLIRGEEERPRHALHHADADGDGLIREEVLSALLH</sequence>
<comment type="caution">
    <text evidence="3">The sequence shown here is derived from an EMBL/GenBank/DDBJ whole genome shotgun (WGS) entry which is preliminary data.</text>
</comment>
<dbReference type="GO" id="GO:0005509">
    <property type="term" value="F:calcium ion binding"/>
    <property type="evidence" value="ECO:0007669"/>
    <property type="project" value="InterPro"/>
</dbReference>
<reference evidence="3" key="1">
    <citation type="submission" date="2015-10" db="EMBL/GenBank/DDBJ databases">
        <authorList>
            <person name="Martinez-Garcia P.J."/>
            <person name="Crepeau M.W."/>
            <person name="Puiu D."/>
            <person name="Gonzalez-Ibeas D."/>
            <person name="Whalen J."/>
            <person name="Stevens K."/>
            <person name="Paul R."/>
            <person name="Butterfield T."/>
            <person name="Britton M."/>
            <person name="Reagan R."/>
            <person name="Chakraborty S."/>
            <person name="Walawage S.L."/>
            <person name="Vasquez-Gross H.A."/>
            <person name="Cardeno C."/>
            <person name="Famula R."/>
            <person name="Pratt K."/>
            <person name="Kuruganti S."/>
            <person name="Aradhya M.K."/>
            <person name="Leslie C.A."/>
            <person name="Dandekar A.M."/>
            <person name="Salzberg S.L."/>
            <person name="Wegrzyn J.L."/>
            <person name="Langley C.H."/>
            <person name="Neale D.B."/>
        </authorList>
    </citation>
    <scope>NUCLEOTIDE SEQUENCE</scope>
    <source>
        <tissue evidence="3">Leaves</tissue>
    </source>
</reference>
<evidence type="ECO:0000256" key="1">
    <source>
        <dbReference type="SAM" id="MobiDB-lite"/>
    </source>
</evidence>
<protein>
    <recommendedName>
        <fullName evidence="2">EF-hand domain-containing protein</fullName>
    </recommendedName>
</protein>
<dbReference type="InterPro" id="IPR011992">
    <property type="entry name" value="EF-hand-dom_pair"/>
</dbReference>
<accession>A0A833TLH4</accession>
<dbReference type="EMBL" id="LIHL02000698">
    <property type="protein sequence ID" value="KAF5441898.1"/>
    <property type="molecule type" value="Genomic_DNA"/>
</dbReference>
<evidence type="ECO:0000259" key="2">
    <source>
        <dbReference type="PROSITE" id="PS50222"/>
    </source>
</evidence>
<dbReference type="AlphaFoldDB" id="A0A833TLH4"/>
<feature type="compositionally biased region" description="Basic and acidic residues" evidence="1">
    <location>
        <begin position="56"/>
        <end position="65"/>
    </location>
</feature>
<gene>
    <name evidence="4" type="ORF">F2P56_034050</name>
    <name evidence="3" type="ORF">F2P56_037148</name>
</gene>
<dbReference type="InterPro" id="IPR002048">
    <property type="entry name" value="EF_hand_dom"/>
</dbReference>
<dbReference type="Gramene" id="Jr15_05210_p1">
    <property type="protein sequence ID" value="cds.Jr15_05210_p1"/>
    <property type="gene ID" value="Jr15_05210"/>
</dbReference>
<dbReference type="EMBL" id="LIHL02000015">
    <property type="protein sequence ID" value="KAF5444959.1"/>
    <property type="molecule type" value="Genomic_DNA"/>
</dbReference>
<dbReference type="Gene3D" id="1.10.238.10">
    <property type="entry name" value="EF-hand"/>
    <property type="match status" value="1"/>
</dbReference>
<dbReference type="PROSITE" id="PS50222">
    <property type="entry name" value="EF_HAND_2"/>
    <property type="match status" value="1"/>
</dbReference>
<dbReference type="Gramene" id="Jr_Scaffold_692_00010_p1">
    <property type="protein sequence ID" value="cds.Jr_Scaffold_692_00010_p1"/>
    <property type="gene ID" value="Jr_Scaffold_692_00010"/>
</dbReference>
<dbReference type="Proteomes" id="UP000619265">
    <property type="component" value="Unassembled WGS sequence"/>
</dbReference>
<name>A0A833TLH4_JUGRE</name>
<feature type="domain" description="EF-hand" evidence="2">
    <location>
        <begin position="106"/>
        <end position="136"/>
    </location>
</feature>
<evidence type="ECO:0000313" key="4">
    <source>
        <dbReference type="EMBL" id="KAF5444959.1"/>
    </source>
</evidence>
<organism evidence="3 5">
    <name type="scientific">Juglans regia</name>
    <name type="common">English walnut</name>
    <dbReference type="NCBI Taxonomy" id="51240"/>
    <lineage>
        <taxon>Eukaryota</taxon>
        <taxon>Viridiplantae</taxon>
        <taxon>Streptophyta</taxon>
        <taxon>Embryophyta</taxon>
        <taxon>Tracheophyta</taxon>
        <taxon>Spermatophyta</taxon>
        <taxon>Magnoliopsida</taxon>
        <taxon>eudicotyledons</taxon>
        <taxon>Gunneridae</taxon>
        <taxon>Pentapetalae</taxon>
        <taxon>rosids</taxon>
        <taxon>fabids</taxon>
        <taxon>Fagales</taxon>
        <taxon>Juglandaceae</taxon>
        <taxon>Juglans</taxon>
    </lineage>
</organism>
<evidence type="ECO:0000313" key="5">
    <source>
        <dbReference type="Proteomes" id="UP000619265"/>
    </source>
</evidence>
<dbReference type="SUPFAM" id="SSF47473">
    <property type="entry name" value="EF-hand"/>
    <property type="match status" value="1"/>
</dbReference>
<feature type="region of interest" description="Disordered" evidence="1">
    <location>
        <begin position="1"/>
        <end position="20"/>
    </location>
</feature>
<reference evidence="3" key="2">
    <citation type="submission" date="2020-03" db="EMBL/GenBank/DDBJ databases">
        <title>Walnut 2.0.</title>
        <authorList>
            <person name="Marrano A."/>
            <person name="Britton M."/>
            <person name="Zimin A.V."/>
            <person name="Zaini P.A."/>
            <person name="Workman R."/>
            <person name="Puiu D."/>
            <person name="Bianco L."/>
            <person name="Allen B.J."/>
            <person name="Troggio M."/>
            <person name="Leslie C.A."/>
            <person name="Timp W."/>
            <person name="Dendekar A."/>
            <person name="Salzberg S.L."/>
            <person name="Neale D.B."/>
        </authorList>
    </citation>
    <scope>NUCLEOTIDE SEQUENCE</scope>
    <source>
        <tissue evidence="3">Leaves</tissue>
    </source>
</reference>